<sequence length="290" mass="34209">MKVEKYRIHGITQNTETECFQNGTCEHCKRFNTSPVWCQSCDPWKSAQKFTSGNEEIDNFIKELQIKATEYDKVIEWIPFDRLVNRKEIKNKSEVEFMADWLDCIRIIKGESGNYTRSRTISRVELMKLHCSQASTLKLIENFKNHVQLDKYRIHGITQDTETGEYMIVFDFYHQKRKPINGICEDCKRYNTYLAWCQLCDPWREVQGWTSNDKDIDDCIKEFQLKATAYENVIEWIHFDRLEGPKQIDGKRIVDGDSERYTRFRKTSCEVAIKTLPGSQKSDSFLTEVG</sequence>
<gene>
    <name evidence="1" type="ORF">C2G38_2065262</name>
</gene>
<dbReference type="OrthoDB" id="2421662at2759"/>
<dbReference type="AlphaFoldDB" id="A0A397VWD8"/>
<dbReference type="Proteomes" id="UP000266673">
    <property type="component" value="Unassembled WGS sequence"/>
</dbReference>
<organism evidence="1 2">
    <name type="scientific">Gigaspora rosea</name>
    <dbReference type="NCBI Taxonomy" id="44941"/>
    <lineage>
        <taxon>Eukaryota</taxon>
        <taxon>Fungi</taxon>
        <taxon>Fungi incertae sedis</taxon>
        <taxon>Mucoromycota</taxon>
        <taxon>Glomeromycotina</taxon>
        <taxon>Glomeromycetes</taxon>
        <taxon>Diversisporales</taxon>
        <taxon>Gigasporaceae</taxon>
        <taxon>Gigaspora</taxon>
    </lineage>
</organism>
<evidence type="ECO:0000313" key="1">
    <source>
        <dbReference type="EMBL" id="RIB26268.1"/>
    </source>
</evidence>
<evidence type="ECO:0000313" key="2">
    <source>
        <dbReference type="Proteomes" id="UP000266673"/>
    </source>
</evidence>
<proteinExistence type="predicted"/>
<protein>
    <submittedName>
        <fullName evidence="1">Uncharacterized protein</fullName>
    </submittedName>
</protein>
<reference evidence="1 2" key="1">
    <citation type="submission" date="2018-06" db="EMBL/GenBank/DDBJ databases">
        <title>Comparative genomics reveals the genomic features of Rhizophagus irregularis, R. cerebriforme, R. diaphanum and Gigaspora rosea, and their symbiotic lifestyle signature.</title>
        <authorList>
            <person name="Morin E."/>
            <person name="San Clemente H."/>
            <person name="Chen E.C.H."/>
            <person name="De La Providencia I."/>
            <person name="Hainaut M."/>
            <person name="Kuo A."/>
            <person name="Kohler A."/>
            <person name="Murat C."/>
            <person name="Tang N."/>
            <person name="Roy S."/>
            <person name="Loubradou J."/>
            <person name="Henrissat B."/>
            <person name="Grigoriev I.V."/>
            <person name="Corradi N."/>
            <person name="Roux C."/>
            <person name="Martin F.M."/>
        </authorList>
    </citation>
    <scope>NUCLEOTIDE SEQUENCE [LARGE SCALE GENOMIC DNA]</scope>
    <source>
        <strain evidence="1 2">DAOM 194757</strain>
    </source>
</reference>
<name>A0A397VWD8_9GLOM</name>
<keyword evidence="2" id="KW-1185">Reference proteome</keyword>
<dbReference type="EMBL" id="QKWP01000141">
    <property type="protein sequence ID" value="RIB26268.1"/>
    <property type="molecule type" value="Genomic_DNA"/>
</dbReference>
<comment type="caution">
    <text evidence="1">The sequence shown here is derived from an EMBL/GenBank/DDBJ whole genome shotgun (WGS) entry which is preliminary data.</text>
</comment>
<accession>A0A397VWD8</accession>